<evidence type="ECO:0000313" key="1">
    <source>
        <dbReference type="EMBL" id="EMI20743.1"/>
    </source>
</evidence>
<dbReference type="Proteomes" id="UP000011991">
    <property type="component" value="Unassembled WGS sequence"/>
</dbReference>
<name>M5RN37_9BACT</name>
<sequence length="100" mass="10726">MIIPLAIVAVAVGTVIALGKVAPSQRPPADASYAGRMKSLTPVRTERVKSLSDFGRQLQLQVDGTVVPYREVRLATEVAGKIIFKSDKCEAGAFVKKDDL</sequence>
<dbReference type="AlphaFoldDB" id="M5RN37"/>
<dbReference type="EMBL" id="ANOG01000328">
    <property type="protein sequence ID" value="EMI20743.1"/>
    <property type="molecule type" value="Genomic_DNA"/>
</dbReference>
<evidence type="ECO:0000313" key="2">
    <source>
        <dbReference type="Proteomes" id="UP000011991"/>
    </source>
</evidence>
<proteinExistence type="predicted"/>
<keyword evidence="2" id="KW-1185">Reference proteome</keyword>
<organism evidence="1 2">
    <name type="scientific">Rhodopirellula maiorica SM1</name>
    <dbReference type="NCBI Taxonomy" id="1265738"/>
    <lineage>
        <taxon>Bacteria</taxon>
        <taxon>Pseudomonadati</taxon>
        <taxon>Planctomycetota</taxon>
        <taxon>Planctomycetia</taxon>
        <taxon>Pirellulales</taxon>
        <taxon>Pirellulaceae</taxon>
        <taxon>Novipirellula</taxon>
    </lineage>
</organism>
<comment type="caution">
    <text evidence="1">The sequence shown here is derived from an EMBL/GenBank/DDBJ whole genome shotgun (WGS) entry which is preliminary data.</text>
</comment>
<reference evidence="1 2" key="1">
    <citation type="journal article" date="2013" name="Mar. Genomics">
        <title>Expression of sulfatases in Rhodopirellula baltica and the diversity of sulfatases in the genus Rhodopirellula.</title>
        <authorList>
            <person name="Wegner C.E."/>
            <person name="Richter-Heitmann T."/>
            <person name="Klindworth A."/>
            <person name="Klockow C."/>
            <person name="Richter M."/>
            <person name="Achstetter T."/>
            <person name="Glockner F.O."/>
            <person name="Harder J."/>
        </authorList>
    </citation>
    <scope>NUCLEOTIDE SEQUENCE [LARGE SCALE GENOMIC DNA]</scope>
    <source>
        <strain evidence="1 2">SM1</strain>
    </source>
</reference>
<accession>M5RN37</accession>
<gene>
    <name evidence="1" type="ORF">RMSM_02325</name>
</gene>
<feature type="non-terminal residue" evidence="1">
    <location>
        <position position="100"/>
    </location>
</feature>
<protein>
    <submittedName>
        <fullName evidence="1">Multidrug resistance efflux pump</fullName>
    </submittedName>
</protein>